<proteinExistence type="inferred from homology"/>
<reference evidence="6 7" key="1">
    <citation type="submission" date="2018-04" db="EMBL/GenBank/DDBJ databases">
        <title>Chryseobacterium oncorhynchi 701B-08T from rainbow trout, and Chryseobacterium viscerum 687B-08T from diseased fish.</title>
        <authorList>
            <person name="Jeong J.-J."/>
            <person name="Lee Y.J."/>
            <person name="Pathiraja D."/>
            <person name="Park B."/>
            <person name="Choi I.-G."/>
            <person name="Kim K.D."/>
        </authorList>
    </citation>
    <scope>NUCLEOTIDE SEQUENCE [LARGE SCALE GENOMIC DNA]</scope>
    <source>
        <strain evidence="6 7">687B-08</strain>
    </source>
</reference>
<keyword evidence="3" id="KW-0238">DNA-binding</keyword>
<keyword evidence="4" id="KW-0804">Transcription</keyword>
<evidence type="ECO:0000259" key="5">
    <source>
        <dbReference type="PROSITE" id="PS50931"/>
    </source>
</evidence>
<evidence type="ECO:0000256" key="1">
    <source>
        <dbReference type="ARBA" id="ARBA00009437"/>
    </source>
</evidence>
<feature type="domain" description="HTH lysR-type" evidence="5">
    <location>
        <begin position="1"/>
        <end position="58"/>
    </location>
</feature>
<name>A0A316WRN7_9FLAO</name>
<dbReference type="GO" id="GO:0003700">
    <property type="term" value="F:DNA-binding transcription factor activity"/>
    <property type="evidence" value="ECO:0007669"/>
    <property type="project" value="InterPro"/>
</dbReference>
<evidence type="ECO:0000256" key="2">
    <source>
        <dbReference type="ARBA" id="ARBA00023015"/>
    </source>
</evidence>
<evidence type="ECO:0000256" key="4">
    <source>
        <dbReference type="ARBA" id="ARBA00023163"/>
    </source>
</evidence>
<dbReference type="InterPro" id="IPR036390">
    <property type="entry name" value="WH_DNA-bd_sf"/>
</dbReference>
<gene>
    <name evidence="6" type="ORF">C1634_005725</name>
</gene>
<dbReference type="PROSITE" id="PS50931">
    <property type="entry name" value="HTH_LYSR"/>
    <property type="match status" value="1"/>
</dbReference>
<dbReference type="Pfam" id="PF00126">
    <property type="entry name" value="HTH_1"/>
    <property type="match status" value="1"/>
</dbReference>
<dbReference type="EMBL" id="PPEG02000002">
    <property type="protein sequence ID" value="PWN64092.1"/>
    <property type="molecule type" value="Genomic_DNA"/>
</dbReference>
<dbReference type="InterPro" id="IPR005119">
    <property type="entry name" value="LysR_subst-bd"/>
</dbReference>
<evidence type="ECO:0000313" key="7">
    <source>
        <dbReference type="Proteomes" id="UP000236413"/>
    </source>
</evidence>
<dbReference type="Pfam" id="PF03466">
    <property type="entry name" value="LysR_substrate"/>
    <property type="match status" value="1"/>
</dbReference>
<organism evidence="6 7">
    <name type="scientific">Chryseobacterium viscerum</name>
    <dbReference type="NCBI Taxonomy" id="1037377"/>
    <lineage>
        <taxon>Bacteria</taxon>
        <taxon>Pseudomonadati</taxon>
        <taxon>Bacteroidota</taxon>
        <taxon>Flavobacteriia</taxon>
        <taxon>Flavobacteriales</taxon>
        <taxon>Weeksellaceae</taxon>
        <taxon>Chryseobacterium group</taxon>
        <taxon>Chryseobacterium</taxon>
    </lineage>
</organism>
<protein>
    <submittedName>
        <fullName evidence="6">LysR family transcriptional regulator</fullName>
    </submittedName>
</protein>
<dbReference type="FunFam" id="1.10.10.10:FF:000001">
    <property type="entry name" value="LysR family transcriptional regulator"/>
    <property type="match status" value="1"/>
</dbReference>
<dbReference type="SUPFAM" id="SSF46785">
    <property type="entry name" value="Winged helix' DNA-binding domain"/>
    <property type="match status" value="1"/>
</dbReference>
<comment type="similarity">
    <text evidence="1">Belongs to the LysR transcriptional regulatory family.</text>
</comment>
<comment type="caution">
    <text evidence="6">The sequence shown here is derived from an EMBL/GenBank/DDBJ whole genome shotgun (WGS) entry which is preliminary data.</text>
</comment>
<dbReference type="SUPFAM" id="SSF53850">
    <property type="entry name" value="Periplasmic binding protein-like II"/>
    <property type="match status" value="1"/>
</dbReference>
<keyword evidence="2" id="KW-0805">Transcription regulation</keyword>
<accession>A0A316WRN7</accession>
<dbReference type="InterPro" id="IPR000847">
    <property type="entry name" value="LysR_HTH_N"/>
</dbReference>
<dbReference type="InterPro" id="IPR036388">
    <property type="entry name" value="WH-like_DNA-bd_sf"/>
</dbReference>
<dbReference type="PANTHER" id="PTHR30126">
    <property type="entry name" value="HTH-TYPE TRANSCRIPTIONAL REGULATOR"/>
    <property type="match status" value="1"/>
</dbReference>
<dbReference type="AlphaFoldDB" id="A0A316WRN7"/>
<dbReference type="Proteomes" id="UP000236413">
    <property type="component" value="Unassembled WGS sequence"/>
</dbReference>
<dbReference type="Gene3D" id="1.10.10.10">
    <property type="entry name" value="Winged helix-like DNA-binding domain superfamily/Winged helix DNA-binding domain"/>
    <property type="match status" value="1"/>
</dbReference>
<dbReference type="Gene3D" id="3.40.190.290">
    <property type="match status" value="1"/>
</dbReference>
<evidence type="ECO:0000256" key="3">
    <source>
        <dbReference type="ARBA" id="ARBA00023125"/>
    </source>
</evidence>
<evidence type="ECO:0000313" key="6">
    <source>
        <dbReference type="EMBL" id="PWN64092.1"/>
    </source>
</evidence>
<dbReference type="GO" id="GO:0000976">
    <property type="term" value="F:transcription cis-regulatory region binding"/>
    <property type="evidence" value="ECO:0007669"/>
    <property type="project" value="TreeGrafter"/>
</dbReference>
<dbReference type="PANTHER" id="PTHR30126:SF40">
    <property type="entry name" value="HTH-TYPE TRANSCRIPTIONAL REGULATOR GLTR"/>
    <property type="match status" value="1"/>
</dbReference>
<sequence length="287" mass="32221">MNINDLKIFEAVAESGSFTKAATMTFTVQSNVTARIKSLEEEFDTKLFSRTSRKVELTSEGMILMQYSRQIQHLVEEAKHNIQSGENIRGNLKIGCIETTMALKVPEILNTFDEKYPDIELEFKSDSRDSILSDVLDYALDAAFVAAPVNAKGLEKICIKEEKLVILTSSKGPGLQTLIEKEPLKIVVFDEGCIFRERLESWLSHKGILNYKSTVLNSIEGVINFVEAGLGVSILPEEVVSKYYAGREIKTYGLNKQLGIMNTILVFRKDGPQSRALQCFIDMHLEI</sequence>